<reference evidence="1" key="1">
    <citation type="submission" date="2022-10" db="EMBL/GenBank/DDBJ databases">
        <title>Genome Sequence of Xylaria curta.</title>
        <authorList>
            <person name="Buettner E."/>
        </authorList>
    </citation>
    <scope>NUCLEOTIDE SEQUENCE</scope>
    <source>
        <strain evidence="1">Babe10</strain>
    </source>
</reference>
<sequence>MDLGGCRATFPVPGRSAEPHLNVAEHGRSIAQVWISATFAITQTIAAVGFPVFIFALIPVRALLMPASHALELGILDAPTASPSSWRTSARVRAATRSPRTRGMPAARARAVASWLVVPRPRGARSGSLKRGGGAFSRKGCLALRAKG</sequence>
<name>A0ACC1NVE8_9PEZI</name>
<organism evidence="1 2">
    <name type="scientific">Xylaria curta</name>
    <dbReference type="NCBI Taxonomy" id="42375"/>
    <lineage>
        <taxon>Eukaryota</taxon>
        <taxon>Fungi</taxon>
        <taxon>Dikarya</taxon>
        <taxon>Ascomycota</taxon>
        <taxon>Pezizomycotina</taxon>
        <taxon>Sordariomycetes</taxon>
        <taxon>Xylariomycetidae</taxon>
        <taxon>Xylariales</taxon>
        <taxon>Xylariaceae</taxon>
        <taxon>Xylaria</taxon>
    </lineage>
</organism>
<proteinExistence type="predicted"/>
<accession>A0ACC1NVE8</accession>
<keyword evidence="2" id="KW-1185">Reference proteome</keyword>
<comment type="caution">
    <text evidence="1">The sequence shown here is derived from an EMBL/GenBank/DDBJ whole genome shotgun (WGS) entry which is preliminary data.</text>
</comment>
<dbReference type="EMBL" id="JAPDGR010001469">
    <property type="protein sequence ID" value="KAJ2982308.1"/>
    <property type="molecule type" value="Genomic_DNA"/>
</dbReference>
<gene>
    <name evidence="1" type="ORF">NUW58_g6471</name>
</gene>
<evidence type="ECO:0000313" key="1">
    <source>
        <dbReference type="EMBL" id="KAJ2982308.1"/>
    </source>
</evidence>
<evidence type="ECO:0000313" key="2">
    <source>
        <dbReference type="Proteomes" id="UP001143856"/>
    </source>
</evidence>
<protein>
    <submittedName>
        <fullName evidence="1">Uncharacterized protein</fullName>
    </submittedName>
</protein>
<dbReference type="Proteomes" id="UP001143856">
    <property type="component" value="Unassembled WGS sequence"/>
</dbReference>